<dbReference type="GO" id="GO:0009055">
    <property type="term" value="F:electron transfer activity"/>
    <property type="evidence" value="ECO:0007669"/>
    <property type="project" value="InterPro"/>
</dbReference>
<comment type="caution">
    <text evidence="2">The sequence shown here is derived from an EMBL/GenBank/DDBJ whole genome shotgun (WGS) entry which is preliminary data.</text>
</comment>
<dbReference type="InterPro" id="IPR036021">
    <property type="entry name" value="Tungsten_al_ferr_oxy-like_C"/>
</dbReference>
<dbReference type="InterPro" id="IPR013985">
    <property type="entry name" value="Ald_Fedxn_OxRdtase_dom3"/>
</dbReference>
<dbReference type="InterPro" id="IPR013984">
    <property type="entry name" value="Ald_Fedxn_OxRdtase_dom2"/>
</dbReference>
<dbReference type="Gene3D" id="1.10.599.10">
    <property type="entry name" value="Aldehyde Ferredoxin Oxidoreductase Protein, subunit A, domain 3"/>
    <property type="match status" value="1"/>
</dbReference>
<gene>
    <name evidence="2" type="ORF">S01H4_40625</name>
</gene>
<dbReference type="InterPro" id="IPR051919">
    <property type="entry name" value="W-dependent_AOR"/>
</dbReference>
<organism evidence="2">
    <name type="scientific">marine sediment metagenome</name>
    <dbReference type="NCBI Taxonomy" id="412755"/>
    <lineage>
        <taxon>unclassified sequences</taxon>
        <taxon>metagenomes</taxon>
        <taxon>ecological metagenomes</taxon>
    </lineage>
</organism>
<dbReference type="InterPro" id="IPR001203">
    <property type="entry name" value="OxRdtase_Ald_Fedxn_C"/>
</dbReference>
<dbReference type="EMBL" id="BART01022148">
    <property type="protein sequence ID" value="GAG92812.1"/>
    <property type="molecule type" value="Genomic_DNA"/>
</dbReference>
<accession>X1CI93</accession>
<dbReference type="SUPFAM" id="SSF48310">
    <property type="entry name" value="Aldehyde ferredoxin oxidoreductase, C-terminal domains"/>
    <property type="match status" value="1"/>
</dbReference>
<name>X1CI93_9ZZZZ</name>
<reference evidence="2" key="1">
    <citation type="journal article" date="2014" name="Front. Microbiol.">
        <title>High frequency of phylogenetically diverse reductive dehalogenase-homologous genes in deep subseafloor sedimentary metagenomes.</title>
        <authorList>
            <person name="Kawai M."/>
            <person name="Futagami T."/>
            <person name="Toyoda A."/>
            <person name="Takaki Y."/>
            <person name="Nishi S."/>
            <person name="Hori S."/>
            <person name="Arai W."/>
            <person name="Tsubouchi T."/>
            <person name="Morono Y."/>
            <person name="Uchiyama I."/>
            <person name="Ito T."/>
            <person name="Fujiyama A."/>
            <person name="Inagaki F."/>
            <person name="Takami H."/>
        </authorList>
    </citation>
    <scope>NUCLEOTIDE SEQUENCE</scope>
    <source>
        <strain evidence="2">Expedition CK06-06</strain>
    </source>
</reference>
<feature type="non-terminal residue" evidence="2">
    <location>
        <position position="289"/>
    </location>
</feature>
<dbReference type="Pfam" id="PF01314">
    <property type="entry name" value="AFOR_C"/>
    <property type="match status" value="1"/>
</dbReference>
<evidence type="ECO:0000313" key="2">
    <source>
        <dbReference type="EMBL" id="GAG92812.1"/>
    </source>
</evidence>
<evidence type="ECO:0000259" key="1">
    <source>
        <dbReference type="Pfam" id="PF01314"/>
    </source>
</evidence>
<proteinExistence type="predicted"/>
<dbReference type="PANTHER" id="PTHR30038:SF0">
    <property type="entry name" value="TUNGSTEN-CONTAINING ALDEHYDE FERREDOXIN OXIDOREDUCTASE"/>
    <property type="match status" value="1"/>
</dbReference>
<dbReference type="GO" id="GO:0051536">
    <property type="term" value="F:iron-sulfur cluster binding"/>
    <property type="evidence" value="ECO:0007669"/>
    <property type="project" value="InterPro"/>
</dbReference>
<dbReference type="AlphaFoldDB" id="X1CI93"/>
<sequence>VPSVRNYQDVIFDKMEDISADKLLDKYVVRNISCSVNCPLNCCHWWEIRDGPYAGEAGAKPEYIVINSMGIHLGVNNLEAILHFQNLVNRYGLDSTETGTGIGLLMELWQRGIITENDTDGVSYEWGDVNVIEDTVKKVAFRRGIGSLLADGTVAAARKLATGAEKYVCHSKGMTEVEDVRGFPHWALAYSISTRGADHLKAHGQIDKQHREDVSQRIFGVPDVGIPTSTRYKGKGVKYHEDLAAMVNSLGICAFNVISLSLKKNPKRAVHMPDYASIFSAVTGIKMSP</sequence>
<dbReference type="PANTHER" id="PTHR30038">
    <property type="entry name" value="ALDEHYDE FERREDOXIN OXIDOREDUCTASE"/>
    <property type="match status" value="1"/>
</dbReference>
<protein>
    <recommendedName>
        <fullName evidence="1">Aldehyde ferredoxin oxidoreductase C-terminal domain-containing protein</fullName>
    </recommendedName>
</protein>
<feature type="non-terminal residue" evidence="2">
    <location>
        <position position="1"/>
    </location>
</feature>
<dbReference type="Gene3D" id="1.10.569.10">
    <property type="entry name" value="Aldehyde Ferredoxin Oxidoreductase Protein, subunit A, domain 2"/>
    <property type="match status" value="1"/>
</dbReference>
<dbReference type="GO" id="GO:0016625">
    <property type="term" value="F:oxidoreductase activity, acting on the aldehyde or oxo group of donors, iron-sulfur protein as acceptor"/>
    <property type="evidence" value="ECO:0007669"/>
    <property type="project" value="InterPro"/>
</dbReference>
<feature type="domain" description="Aldehyde ferredoxin oxidoreductase C-terminal" evidence="1">
    <location>
        <begin position="4"/>
        <end position="289"/>
    </location>
</feature>